<feature type="region of interest" description="Disordered" evidence="1">
    <location>
        <begin position="31"/>
        <end position="51"/>
    </location>
</feature>
<evidence type="ECO:0000313" key="3">
    <source>
        <dbReference type="Proteomes" id="UP001239445"/>
    </source>
</evidence>
<reference evidence="2" key="1">
    <citation type="submission" date="2023-06" db="EMBL/GenBank/DDBJ databases">
        <title>Genome-scale phylogeny and comparative genomics of the fungal order Sordariales.</title>
        <authorList>
            <consortium name="Lawrence Berkeley National Laboratory"/>
            <person name="Hensen N."/>
            <person name="Bonometti L."/>
            <person name="Westerberg I."/>
            <person name="Brannstrom I.O."/>
            <person name="Guillou S."/>
            <person name="Cros-Aarteil S."/>
            <person name="Calhoun S."/>
            <person name="Haridas S."/>
            <person name="Kuo A."/>
            <person name="Mondo S."/>
            <person name="Pangilinan J."/>
            <person name="Riley R."/>
            <person name="Labutti K."/>
            <person name="Andreopoulos B."/>
            <person name="Lipzen A."/>
            <person name="Chen C."/>
            <person name="Yanf M."/>
            <person name="Daum C."/>
            <person name="Ng V."/>
            <person name="Clum A."/>
            <person name="Steindorff A."/>
            <person name="Ohm R."/>
            <person name="Martin F."/>
            <person name="Silar P."/>
            <person name="Natvig D."/>
            <person name="Lalanne C."/>
            <person name="Gautier V."/>
            <person name="Ament-Velasquez S.L."/>
            <person name="Kruys A."/>
            <person name="Hutchinson M.I."/>
            <person name="Powell A.J."/>
            <person name="Barry K."/>
            <person name="Miller A.N."/>
            <person name="Grigoriev I.V."/>
            <person name="Debuchy R."/>
            <person name="Gladieux P."/>
            <person name="Thoren M.H."/>
            <person name="Johannesson H."/>
        </authorList>
    </citation>
    <scope>NUCLEOTIDE SEQUENCE</scope>
    <source>
        <strain evidence="2">PSN4</strain>
    </source>
</reference>
<accession>A0AAJ0BC42</accession>
<dbReference type="AlphaFoldDB" id="A0AAJ0BC42"/>
<proteinExistence type="predicted"/>
<comment type="caution">
    <text evidence="2">The sequence shown here is derived from an EMBL/GenBank/DDBJ whole genome shotgun (WGS) entry which is preliminary data.</text>
</comment>
<feature type="region of interest" description="Disordered" evidence="1">
    <location>
        <begin position="123"/>
        <end position="150"/>
    </location>
</feature>
<feature type="region of interest" description="Disordered" evidence="1">
    <location>
        <begin position="161"/>
        <end position="180"/>
    </location>
</feature>
<dbReference type="Proteomes" id="UP001239445">
    <property type="component" value="Unassembled WGS sequence"/>
</dbReference>
<name>A0AAJ0BC42_9PEZI</name>
<dbReference type="EMBL" id="MU839833">
    <property type="protein sequence ID" value="KAK1755559.1"/>
    <property type="molecule type" value="Genomic_DNA"/>
</dbReference>
<sequence>MWRAGGRSQVKTAVTALFVRGDWIKVSASLSSGPQGLGTPPTPASGSVATSTVTFPNTFSEYDEISEDAAHRSHIRDSSCGTNSFSGSQRRTACCTGFQQPLASFFLATEFCSCVAPETPKMVGEPTHEGQPQETSSRDTESMFASSRAPELEDHPFSYTSIELPQQRSPGTHTKRRKGQKQQDTVVCFFSKPEAFMTDASRFRYFTLSLTLAKTHLLT</sequence>
<feature type="compositionally biased region" description="Polar residues" evidence="1">
    <location>
        <begin position="161"/>
        <end position="172"/>
    </location>
</feature>
<gene>
    <name evidence="2" type="ORF">QBC47DRAFT_191166</name>
</gene>
<organism evidence="2 3">
    <name type="scientific">Echria macrotheca</name>
    <dbReference type="NCBI Taxonomy" id="438768"/>
    <lineage>
        <taxon>Eukaryota</taxon>
        <taxon>Fungi</taxon>
        <taxon>Dikarya</taxon>
        <taxon>Ascomycota</taxon>
        <taxon>Pezizomycotina</taxon>
        <taxon>Sordariomycetes</taxon>
        <taxon>Sordariomycetidae</taxon>
        <taxon>Sordariales</taxon>
        <taxon>Schizotheciaceae</taxon>
        <taxon>Echria</taxon>
    </lineage>
</organism>
<evidence type="ECO:0000313" key="2">
    <source>
        <dbReference type="EMBL" id="KAK1755559.1"/>
    </source>
</evidence>
<evidence type="ECO:0000256" key="1">
    <source>
        <dbReference type="SAM" id="MobiDB-lite"/>
    </source>
</evidence>
<protein>
    <submittedName>
        <fullName evidence="2">Uncharacterized protein</fullName>
    </submittedName>
</protein>
<keyword evidence="3" id="KW-1185">Reference proteome</keyword>